<comment type="caution">
    <text evidence="1">The sequence shown here is derived from an EMBL/GenBank/DDBJ whole genome shotgun (WGS) entry which is preliminary data.</text>
</comment>
<name>A0A2T7P2N8_POMCA</name>
<evidence type="ECO:0008006" key="3">
    <source>
        <dbReference type="Google" id="ProtNLM"/>
    </source>
</evidence>
<keyword evidence="2" id="KW-1185">Reference proteome</keyword>
<evidence type="ECO:0000313" key="2">
    <source>
        <dbReference type="Proteomes" id="UP000245119"/>
    </source>
</evidence>
<accession>A0A2T7P2N8</accession>
<dbReference type="Proteomes" id="UP000245119">
    <property type="component" value="Linkage Group LG7"/>
</dbReference>
<protein>
    <recommendedName>
        <fullName evidence="3">PiggyBac transposable element-derived protein domain-containing protein</fullName>
    </recommendedName>
</protein>
<gene>
    <name evidence="1" type="ORF">C0Q70_12866</name>
</gene>
<sequence>MARECKYREMCELFLSDSDEEMELEVGDDDYKDECLYVEENSSSEEDEEELNYGNRSADQYMTEQCRKGNLVMTLFTKLRAFHKPFEPCAAKNTVVLRWKDKTDVAVLSTIHRPQMVAVNTRTSCKEEAHSYCGLPQEHGRGGPQRSYDFYNAFYRKTTKMVEETAFHMLTLTMVQAHCLYLKLILTLRARVVTR</sequence>
<evidence type="ECO:0000313" key="1">
    <source>
        <dbReference type="EMBL" id="PVD27695.1"/>
    </source>
</evidence>
<organism evidence="1 2">
    <name type="scientific">Pomacea canaliculata</name>
    <name type="common">Golden apple snail</name>
    <dbReference type="NCBI Taxonomy" id="400727"/>
    <lineage>
        <taxon>Eukaryota</taxon>
        <taxon>Metazoa</taxon>
        <taxon>Spiralia</taxon>
        <taxon>Lophotrochozoa</taxon>
        <taxon>Mollusca</taxon>
        <taxon>Gastropoda</taxon>
        <taxon>Caenogastropoda</taxon>
        <taxon>Architaenioglossa</taxon>
        <taxon>Ampullarioidea</taxon>
        <taxon>Ampullariidae</taxon>
        <taxon>Pomacea</taxon>
    </lineage>
</organism>
<dbReference type="AlphaFoldDB" id="A0A2T7P2N8"/>
<reference evidence="1 2" key="1">
    <citation type="submission" date="2018-04" db="EMBL/GenBank/DDBJ databases">
        <title>The genome of golden apple snail Pomacea canaliculata provides insight into stress tolerance and invasive adaptation.</title>
        <authorList>
            <person name="Liu C."/>
            <person name="Liu B."/>
            <person name="Ren Y."/>
            <person name="Zhang Y."/>
            <person name="Wang H."/>
            <person name="Li S."/>
            <person name="Jiang F."/>
            <person name="Yin L."/>
            <person name="Zhang G."/>
            <person name="Qian W."/>
            <person name="Fan W."/>
        </authorList>
    </citation>
    <scope>NUCLEOTIDE SEQUENCE [LARGE SCALE GENOMIC DNA]</scope>
    <source>
        <strain evidence="1">SZHN2017</strain>
        <tissue evidence="1">Muscle</tissue>
    </source>
</reference>
<proteinExistence type="predicted"/>
<dbReference type="EMBL" id="PZQS01000007">
    <property type="protein sequence ID" value="PVD27695.1"/>
    <property type="molecule type" value="Genomic_DNA"/>
</dbReference>